<feature type="chain" id="PRO_5007389282" evidence="1">
    <location>
        <begin position="22"/>
        <end position="144"/>
    </location>
</feature>
<dbReference type="InterPro" id="IPR006816">
    <property type="entry name" value="ELMO_dom"/>
</dbReference>
<dbReference type="EMBL" id="GBHO01037357">
    <property type="protein sequence ID" value="JAG06247.1"/>
    <property type="molecule type" value="Transcribed_RNA"/>
</dbReference>
<feature type="signal peptide" evidence="1">
    <location>
        <begin position="1"/>
        <end position="21"/>
    </location>
</feature>
<gene>
    <name evidence="3" type="primary">elmoB</name>
    <name evidence="3" type="ORF">CM83_5230</name>
    <name evidence="4" type="ORF">g.18599</name>
</gene>
<reference evidence="4" key="3">
    <citation type="journal article" date="2016" name="Gigascience">
        <title>De novo construction of an expanded transcriptome assembly for the western tarnished plant bug, Lygus hesperus.</title>
        <authorList>
            <person name="Tassone E.E."/>
            <person name="Geib S.M."/>
            <person name="Hall B."/>
            <person name="Fabrick J.A."/>
            <person name="Brent C.S."/>
            <person name="Hull J.J."/>
        </authorList>
    </citation>
    <scope>NUCLEOTIDE SEQUENCE</scope>
</reference>
<reference evidence="3" key="2">
    <citation type="submission" date="2014-07" db="EMBL/GenBank/DDBJ databases">
        <authorList>
            <person name="Hull J."/>
        </authorList>
    </citation>
    <scope>NUCLEOTIDE SEQUENCE</scope>
</reference>
<feature type="domain" description="ELMO" evidence="2">
    <location>
        <begin position="1"/>
        <end position="128"/>
    </location>
</feature>
<dbReference type="Pfam" id="PF04727">
    <property type="entry name" value="ELMO_CED12"/>
    <property type="match status" value="1"/>
</dbReference>
<accession>A0A0A9WCR8</accession>
<dbReference type="AlphaFoldDB" id="A0A0A9WCR8"/>
<reference evidence="3" key="1">
    <citation type="journal article" date="2014" name="PLoS ONE">
        <title>Transcriptome-Based Identification of ABC Transporters in the Western Tarnished Plant Bug Lygus hesperus.</title>
        <authorList>
            <person name="Hull J.J."/>
            <person name="Chaney K."/>
            <person name="Geib S.M."/>
            <person name="Fabrick J.A."/>
            <person name="Brent C.S."/>
            <person name="Walsh D."/>
            <person name="Lavine L.C."/>
        </authorList>
    </citation>
    <scope>NUCLEOTIDE SEQUENCE</scope>
</reference>
<name>A0A0A9WCR8_LYGHE</name>
<sequence length="144" mass="16064">MGIFGLRQLVLFSELFPKLCCKLIRCGNMGDGTKWFPFAITGITVSNTVVRLVQSGANSVPNALTHLLMTYSHYTTANDTRFYLFVGIVLYAAIFTILESRWSCLQPPSVLHFSAIFSKTLTVLHTLDRRDLLICNTLIQDSAA</sequence>
<evidence type="ECO:0000313" key="4">
    <source>
        <dbReference type="EMBL" id="JAQ18580.1"/>
    </source>
</evidence>
<keyword evidence="1" id="KW-0732">Signal</keyword>
<organism evidence="3">
    <name type="scientific">Lygus hesperus</name>
    <name type="common">Western plant bug</name>
    <dbReference type="NCBI Taxonomy" id="30085"/>
    <lineage>
        <taxon>Eukaryota</taxon>
        <taxon>Metazoa</taxon>
        <taxon>Ecdysozoa</taxon>
        <taxon>Arthropoda</taxon>
        <taxon>Hexapoda</taxon>
        <taxon>Insecta</taxon>
        <taxon>Pterygota</taxon>
        <taxon>Neoptera</taxon>
        <taxon>Paraneoptera</taxon>
        <taxon>Hemiptera</taxon>
        <taxon>Heteroptera</taxon>
        <taxon>Panheteroptera</taxon>
        <taxon>Cimicomorpha</taxon>
        <taxon>Miridae</taxon>
        <taxon>Mirini</taxon>
        <taxon>Lygus</taxon>
    </lineage>
</organism>
<evidence type="ECO:0000256" key="1">
    <source>
        <dbReference type="SAM" id="SignalP"/>
    </source>
</evidence>
<dbReference type="PROSITE" id="PS51335">
    <property type="entry name" value="ELMO"/>
    <property type="match status" value="1"/>
</dbReference>
<proteinExistence type="predicted"/>
<evidence type="ECO:0000259" key="2">
    <source>
        <dbReference type="PROSITE" id="PS51335"/>
    </source>
</evidence>
<protein>
    <submittedName>
        <fullName evidence="3">ELMO domain-containing protein B</fullName>
    </submittedName>
</protein>
<dbReference type="EMBL" id="GDHC01000049">
    <property type="protein sequence ID" value="JAQ18580.1"/>
    <property type="molecule type" value="Transcribed_RNA"/>
</dbReference>
<evidence type="ECO:0000313" key="3">
    <source>
        <dbReference type="EMBL" id="JAG06247.1"/>
    </source>
</evidence>